<protein>
    <submittedName>
        <fullName evidence="1">Uncharacterized protein</fullName>
    </submittedName>
</protein>
<dbReference type="AlphaFoldDB" id="A0A0H5QVM5"/>
<dbReference type="EMBL" id="HACM01005523">
    <property type="protein sequence ID" value="CRZ05965.1"/>
    <property type="molecule type" value="Transcribed_RNA"/>
</dbReference>
<organism evidence="1">
    <name type="scientific">Spongospora subterranea</name>
    <dbReference type="NCBI Taxonomy" id="70186"/>
    <lineage>
        <taxon>Eukaryota</taxon>
        <taxon>Sar</taxon>
        <taxon>Rhizaria</taxon>
        <taxon>Endomyxa</taxon>
        <taxon>Phytomyxea</taxon>
        <taxon>Plasmodiophorida</taxon>
        <taxon>Plasmodiophoridae</taxon>
        <taxon>Spongospora</taxon>
    </lineage>
</organism>
<reference evidence="1" key="1">
    <citation type="submission" date="2015-04" db="EMBL/GenBank/DDBJ databases">
        <title>The genome sequence of the plant pathogenic Rhizarian Plasmodiophora brassicae reveals insights in its biotrophic life cycle and the origin of chitin synthesis.</title>
        <authorList>
            <person name="Schwelm A."/>
            <person name="Fogelqvist J."/>
            <person name="Knaust A."/>
            <person name="Julke S."/>
            <person name="Lilja T."/>
            <person name="Dhandapani V."/>
            <person name="Bonilla-Rosso G."/>
            <person name="Karlsson M."/>
            <person name="Shevchenko A."/>
            <person name="Choi S.R."/>
            <person name="Kim H.G."/>
            <person name="Park J.Y."/>
            <person name="Lim Y.P."/>
            <person name="Ludwig-Muller J."/>
            <person name="Dixelius C."/>
        </authorList>
    </citation>
    <scope>NUCLEOTIDE SEQUENCE</scope>
    <source>
        <tissue evidence="1">Potato root galls</tissue>
    </source>
</reference>
<proteinExistence type="predicted"/>
<sequence length="226" mass="25698">MSYNNWETISTTSTGTSRLDWPSDDKYQDLINEGQSALGKVQVDDVWWKIISSETENVLNLVSKRSSLDDIRKGLDDLCLAANGPYGALTENRMGEVVSMVLKDMTTTEAKVELRDRLQCSLSWAKIAIDCRNVIAFKTKLRSVCSFFEFHDQIINVLAMVLSEIKKSDQSLFENYEMFWDIMHELTVVVNNGVVMDEVTSSEFAVVVSPLQYFMIMAPNKRKPVE</sequence>
<name>A0A0H5QVM5_9EUKA</name>
<dbReference type="EMBL" id="HACM01005530">
    <property type="protein sequence ID" value="CRZ05972.1"/>
    <property type="molecule type" value="Transcribed_RNA"/>
</dbReference>
<accession>A0A0H5QVM5</accession>
<evidence type="ECO:0000313" key="1">
    <source>
        <dbReference type="EMBL" id="CRZ05965.1"/>
    </source>
</evidence>